<evidence type="ECO:0000256" key="1">
    <source>
        <dbReference type="ARBA" id="ARBA00004328"/>
    </source>
</evidence>
<dbReference type="RefSeq" id="WP_004832620.1">
    <property type="nucleotide sequence ID" value="NZ_DS483517.1"/>
</dbReference>
<gene>
    <name evidence="4" type="ORF">PEPMIC_00735</name>
</gene>
<dbReference type="NCBIfam" id="TIGR01554">
    <property type="entry name" value="major_cap_HK97"/>
    <property type="match status" value="1"/>
</dbReference>
<dbReference type="EMBL" id="ABEE02000016">
    <property type="protein sequence ID" value="EDP24155.1"/>
    <property type="molecule type" value="Genomic_DNA"/>
</dbReference>
<dbReference type="Proteomes" id="UP000003162">
    <property type="component" value="Unassembled WGS sequence"/>
</dbReference>
<dbReference type="InterPro" id="IPR024455">
    <property type="entry name" value="Phage_capsid"/>
</dbReference>
<dbReference type="InterPro" id="IPR054612">
    <property type="entry name" value="Phage_capsid-like_C"/>
</dbReference>
<evidence type="ECO:0000313" key="5">
    <source>
        <dbReference type="Proteomes" id="UP000003162"/>
    </source>
</evidence>
<dbReference type="eggNOG" id="COG4653">
    <property type="taxonomic scope" value="Bacteria"/>
</dbReference>
<reference evidence="4 5" key="1">
    <citation type="submission" date="2007-09" db="EMBL/GenBank/DDBJ databases">
        <title>Draft genome sequence of Peptostreptococcus micros (ATCC 33270).</title>
        <authorList>
            <person name="Sudarsanam P."/>
            <person name="Ley R."/>
            <person name="Guruge J."/>
            <person name="Turnbaugh P.J."/>
            <person name="Mahowald M."/>
            <person name="Liep D."/>
            <person name="Gordon J."/>
        </authorList>
    </citation>
    <scope>NUCLEOTIDE SEQUENCE [LARGE SCALE GENOMIC DNA]</scope>
    <source>
        <strain evidence="4 5">ATCC 33270</strain>
    </source>
</reference>
<name>A8SKN8_9FIRM</name>
<feature type="coiled-coil region" evidence="2">
    <location>
        <begin position="5"/>
        <end position="53"/>
    </location>
</feature>
<dbReference type="AlphaFoldDB" id="A8SKN8"/>
<evidence type="ECO:0000313" key="4">
    <source>
        <dbReference type="EMBL" id="EDP24155.1"/>
    </source>
</evidence>
<dbReference type="GeneID" id="93384988"/>
<dbReference type="Pfam" id="PF05065">
    <property type="entry name" value="Phage_capsid"/>
    <property type="match status" value="1"/>
</dbReference>
<organism evidence="4 5">
    <name type="scientific">Parvimonas micra ATCC 33270</name>
    <dbReference type="NCBI Taxonomy" id="411465"/>
    <lineage>
        <taxon>Bacteria</taxon>
        <taxon>Bacillati</taxon>
        <taxon>Bacillota</taxon>
        <taxon>Tissierellia</taxon>
        <taxon>Tissierellales</taxon>
        <taxon>Peptoniphilaceae</taxon>
        <taxon>Parvimonas</taxon>
    </lineage>
</organism>
<protein>
    <submittedName>
        <fullName evidence="4">Phage major capsid protein, HK97 family</fullName>
    </submittedName>
</protein>
<proteinExistence type="predicted"/>
<comment type="subcellular location">
    <subcellularLocation>
        <location evidence="1">Virion</location>
    </subcellularLocation>
</comment>
<evidence type="ECO:0000259" key="3">
    <source>
        <dbReference type="Pfam" id="PF05065"/>
    </source>
</evidence>
<sequence length="374" mass="41652">MKVTMKEILDRIAEIEIELEDDNADVDKLTKEVEDLKEQKRKLEERDEKRSKLLSSIAQGRGNVIKEFGKQEKNSEDNRETRNLFRNAFLKNLLGEDLTEAEERAYTHTTQNTGEVIPKELQDKIYTNMEEQHPLLKDVQVLRTGTVISIVKHTKIVAGDAKIVNENEANDDEQNTFVNVSLAGKDFSKHVEFSYRLGKMAIPAFEKYLISEISNRLGAAMAKDIYDQIVKDTNTTNKFNAATPGTLALKDITKAFGLLKTSQNTNVYTTNATLWNAIANVEGAEGRHAFIPNFTDGIAGQLLGKPIKQEDAIGKDVVLILAPSEFIYNVVQDIMIERDKDIKKHVHIISGYASAEGSLSNDLAAVVLTVGSAG</sequence>
<dbReference type="HOGENOM" id="CLU_670468_0_0_9"/>
<comment type="caution">
    <text evidence="4">The sequence shown here is derived from an EMBL/GenBank/DDBJ whole genome shotgun (WGS) entry which is preliminary data.</text>
</comment>
<dbReference type="SUPFAM" id="SSF56563">
    <property type="entry name" value="Major capsid protein gp5"/>
    <property type="match status" value="1"/>
</dbReference>
<accession>A8SKN8</accession>
<evidence type="ECO:0000256" key="2">
    <source>
        <dbReference type="SAM" id="Coils"/>
    </source>
</evidence>
<feature type="domain" description="Phage capsid-like C-terminal" evidence="3">
    <location>
        <begin position="114"/>
        <end position="369"/>
    </location>
</feature>
<reference evidence="4 5" key="2">
    <citation type="submission" date="2007-09" db="EMBL/GenBank/DDBJ databases">
        <authorList>
            <person name="Fulton L."/>
            <person name="Clifton S."/>
            <person name="Fulton B."/>
            <person name="Xu J."/>
            <person name="Minx P."/>
            <person name="Pepin K.H."/>
            <person name="Johnson M."/>
            <person name="Thiruvilangam P."/>
            <person name="Bhonagiri V."/>
            <person name="Nash W.E."/>
            <person name="Mardis E.R."/>
            <person name="Wilson R.K."/>
        </authorList>
    </citation>
    <scope>NUCLEOTIDE SEQUENCE [LARGE SCALE GENOMIC DNA]</scope>
    <source>
        <strain evidence="4 5">ATCC 33270</strain>
    </source>
</reference>
<keyword evidence="2" id="KW-0175">Coiled coil</keyword>